<dbReference type="AlphaFoldDB" id="A0A060SL79"/>
<evidence type="ECO:0000313" key="2">
    <source>
        <dbReference type="EMBL" id="CDO73193.1"/>
    </source>
</evidence>
<feature type="region of interest" description="Disordered" evidence="1">
    <location>
        <begin position="1"/>
        <end position="20"/>
    </location>
</feature>
<accession>A0A060SL79</accession>
<name>A0A060SL79_PYCCI</name>
<keyword evidence="3" id="KW-1185">Reference proteome</keyword>
<evidence type="ECO:0000313" key="3">
    <source>
        <dbReference type="Proteomes" id="UP000029665"/>
    </source>
</evidence>
<protein>
    <submittedName>
        <fullName evidence="2">Uncharacterized protein</fullName>
    </submittedName>
</protein>
<organism evidence="2 3">
    <name type="scientific">Pycnoporus cinnabarinus</name>
    <name type="common">Cinnabar-red polypore</name>
    <name type="synonym">Trametes cinnabarina</name>
    <dbReference type="NCBI Taxonomy" id="5643"/>
    <lineage>
        <taxon>Eukaryota</taxon>
        <taxon>Fungi</taxon>
        <taxon>Dikarya</taxon>
        <taxon>Basidiomycota</taxon>
        <taxon>Agaricomycotina</taxon>
        <taxon>Agaricomycetes</taxon>
        <taxon>Polyporales</taxon>
        <taxon>Polyporaceae</taxon>
        <taxon>Trametes</taxon>
    </lineage>
</organism>
<feature type="region of interest" description="Disordered" evidence="1">
    <location>
        <begin position="310"/>
        <end position="350"/>
    </location>
</feature>
<evidence type="ECO:0000256" key="1">
    <source>
        <dbReference type="SAM" id="MobiDB-lite"/>
    </source>
</evidence>
<gene>
    <name evidence="2" type="ORF">BN946_scf185007.g248</name>
</gene>
<dbReference type="Proteomes" id="UP000029665">
    <property type="component" value="Unassembled WGS sequence"/>
</dbReference>
<comment type="caution">
    <text evidence="2">The sequence shown here is derived from an EMBL/GenBank/DDBJ whole genome shotgun (WGS) entry which is preliminary data.</text>
</comment>
<feature type="compositionally biased region" description="Low complexity" evidence="1">
    <location>
        <begin position="320"/>
        <end position="330"/>
    </location>
</feature>
<dbReference type="OrthoDB" id="3261881at2759"/>
<proteinExistence type="predicted"/>
<feature type="compositionally biased region" description="Basic residues" evidence="1">
    <location>
        <begin position="336"/>
        <end position="350"/>
    </location>
</feature>
<dbReference type="STRING" id="5643.A0A060SL79"/>
<reference evidence="2" key="1">
    <citation type="submission" date="2014-01" db="EMBL/GenBank/DDBJ databases">
        <title>The genome of the white-rot fungus Pycnoporus cinnabarinus: a basidiomycete model with a versatile arsenal for lignocellulosic biomass breakdown.</title>
        <authorList>
            <person name="Levasseur A."/>
            <person name="Lomascolo A."/>
            <person name="Ruiz-Duenas F.J."/>
            <person name="Uzan E."/>
            <person name="Piumi F."/>
            <person name="Kues U."/>
            <person name="Ram A.F.J."/>
            <person name="Murat C."/>
            <person name="Haon M."/>
            <person name="Benoit I."/>
            <person name="Arfi Y."/>
            <person name="Chevret D."/>
            <person name="Drula E."/>
            <person name="Kwon M.J."/>
            <person name="Gouret P."/>
            <person name="Lesage-Meessen L."/>
            <person name="Lombard V."/>
            <person name="Mariette J."/>
            <person name="Noirot C."/>
            <person name="Park J."/>
            <person name="Patyshakuliyeva A."/>
            <person name="Wieneger R.A.B."/>
            <person name="Wosten H.A.B."/>
            <person name="Martin F."/>
            <person name="Coutinho P.M."/>
            <person name="de Vries R."/>
            <person name="Martinez A.T."/>
            <person name="Klopp C."/>
            <person name="Pontarotti P."/>
            <person name="Henrissat B."/>
            <person name="Record E."/>
        </authorList>
    </citation>
    <scope>NUCLEOTIDE SEQUENCE [LARGE SCALE GENOMIC DNA]</scope>
    <source>
        <strain evidence="2">BRFM137</strain>
    </source>
</reference>
<dbReference type="HOGENOM" id="CLU_634783_0_0_1"/>
<sequence length="350" mass="38957">MSHNSNASLDSGKGKARRERCLGPSQIAKDLSQFEMWSAYQNCEEVNLASDLPPELRAHTDDVFRLSRVQHSISLPQPSATHKVTAGAVRILNAKVAKPDGALFIPTHRLTELCETEQSPYKVLCRSLRRNSGTVGGEASFRYQSTLCAKLPETRVFEIASTFWEDKKPSQDELHAAYRQNRMATTSALRQLHALNVHAPVFGLVFAEGKVRAHVDWWRVKNGEVMIYSAPYGGPPLQERRKRSSAFHEWDLAKPADIIGVYLLMRNLDRWTARAFCEAVTAGVSELARRVQAGQTIMPWRRSGDLVRMVGRKPVPPEPASAASSSASSVVPPPPAKRKVKKRKQHTSSS</sequence>
<dbReference type="EMBL" id="CCBP010000119">
    <property type="protein sequence ID" value="CDO73193.1"/>
    <property type="molecule type" value="Genomic_DNA"/>
</dbReference>